<gene>
    <name evidence="1" type="ORF">ADS77_21075</name>
</gene>
<sequence>MISKLKQVLAEWIAEGYIEGELTLEPEWYVLWQPDELEEINQDYQLCEFAPEFITFGGNGGGELLVINDKEEVFYIPTIGMSPKAAIKIANNLKTFKQSMSK</sequence>
<dbReference type="Proteomes" id="UP000037848">
    <property type="component" value="Unassembled WGS sequence"/>
</dbReference>
<evidence type="ECO:0000313" key="1">
    <source>
        <dbReference type="EMBL" id="KPH56630.1"/>
    </source>
</evidence>
<dbReference type="AlphaFoldDB" id="A0A0N1ECC2"/>
<dbReference type="RefSeq" id="WP_054456193.1">
    <property type="nucleotide sequence ID" value="NZ_LHPH01000057.1"/>
</dbReference>
<accession>A0A0N1ECC2</accession>
<protein>
    <recommendedName>
        <fullName evidence="3">Knr4/Smi1-like domain-containing protein</fullName>
    </recommendedName>
</protein>
<evidence type="ECO:0000313" key="2">
    <source>
        <dbReference type="Proteomes" id="UP000037848"/>
    </source>
</evidence>
<organism evidence="1 2">
    <name type="scientific">Pseudoalteromonas porphyrae</name>
    <dbReference type="NCBI Taxonomy" id="187330"/>
    <lineage>
        <taxon>Bacteria</taxon>
        <taxon>Pseudomonadati</taxon>
        <taxon>Pseudomonadota</taxon>
        <taxon>Gammaproteobacteria</taxon>
        <taxon>Alteromonadales</taxon>
        <taxon>Pseudoalteromonadaceae</taxon>
        <taxon>Pseudoalteromonas</taxon>
    </lineage>
</organism>
<dbReference type="OrthoDB" id="9795554at2"/>
<dbReference type="InterPro" id="IPR037883">
    <property type="entry name" value="Knr4/Smi1-like_sf"/>
</dbReference>
<dbReference type="SUPFAM" id="SSF160631">
    <property type="entry name" value="SMI1/KNR4-like"/>
    <property type="match status" value="1"/>
</dbReference>
<evidence type="ECO:0008006" key="3">
    <source>
        <dbReference type="Google" id="ProtNLM"/>
    </source>
</evidence>
<keyword evidence="2" id="KW-1185">Reference proteome</keyword>
<reference evidence="1 2" key="1">
    <citation type="submission" date="2015-08" db="EMBL/GenBank/DDBJ databases">
        <title>Draft Genome Sequence of Pseudoalteromonas porphyrae UCD-SED14.</title>
        <authorList>
            <person name="Coil D.A."/>
            <person name="Jospin G."/>
            <person name="Lee R.D."/>
            <person name="Eisen J.A."/>
        </authorList>
    </citation>
    <scope>NUCLEOTIDE SEQUENCE [LARGE SCALE GENOMIC DNA]</scope>
    <source>
        <strain evidence="1 2">UCD-SED14</strain>
    </source>
</reference>
<dbReference type="PATRIC" id="fig|187330.3.peg.3821"/>
<name>A0A0N1ECC2_9GAMM</name>
<comment type="caution">
    <text evidence="1">The sequence shown here is derived from an EMBL/GenBank/DDBJ whole genome shotgun (WGS) entry which is preliminary data.</text>
</comment>
<dbReference type="EMBL" id="LHPH01000057">
    <property type="protein sequence ID" value="KPH56630.1"/>
    <property type="molecule type" value="Genomic_DNA"/>
</dbReference>
<proteinExistence type="predicted"/>
<dbReference type="Gene3D" id="3.40.1580.10">
    <property type="entry name" value="SMI1/KNR4-like"/>
    <property type="match status" value="1"/>
</dbReference>